<protein>
    <submittedName>
        <fullName evidence="1">DNA-directed RNA polymerase protein</fullName>
        <ecNumber evidence="1">2.7.7.6</ecNumber>
    </submittedName>
</protein>
<sequence>MLLHPLSCRPRRQETLEIKAIFNQAFIFRTMFCLSLLEHSLPVPPHLLNRPLADAIKGELERLFLDKVISNLGLCISVYDIRSIDGGFIVPGDGSATYKVMFRLVMFQPFVGEILSGKIERSDATGLHVSLGFFSDIFIPAHLIVQPSELEADGIWVWKYDGSELPLDLNEEIHFQVTNIKYPSIPAEQDENAKPFSPMEIVGTINGDGLGLLSWWAD</sequence>
<comment type="caution">
    <text evidence="1">The sequence shown here is derived from an EMBL/GenBank/DDBJ whole genome shotgun (WGS) entry which is preliminary data.</text>
</comment>
<keyword evidence="1" id="KW-0804">Transcription</keyword>
<keyword evidence="2" id="KW-1185">Reference proteome</keyword>
<proteinExistence type="predicted"/>
<keyword evidence="1" id="KW-0240">DNA-directed RNA polymerase</keyword>
<evidence type="ECO:0000313" key="2">
    <source>
        <dbReference type="Proteomes" id="UP000827976"/>
    </source>
</evidence>
<dbReference type="Proteomes" id="UP000827976">
    <property type="component" value="Chromosome 19"/>
</dbReference>
<dbReference type="EMBL" id="CM037029">
    <property type="protein sequence ID" value="KAH7652298.1"/>
    <property type="molecule type" value="Genomic_DNA"/>
</dbReference>
<name>A0ACB7TUG8_DIOAL</name>
<gene>
    <name evidence="1" type="ORF">IHE45_19G008000</name>
</gene>
<organism evidence="1 2">
    <name type="scientific">Dioscorea alata</name>
    <name type="common">Purple yam</name>
    <dbReference type="NCBI Taxonomy" id="55571"/>
    <lineage>
        <taxon>Eukaryota</taxon>
        <taxon>Viridiplantae</taxon>
        <taxon>Streptophyta</taxon>
        <taxon>Embryophyta</taxon>
        <taxon>Tracheophyta</taxon>
        <taxon>Spermatophyta</taxon>
        <taxon>Magnoliopsida</taxon>
        <taxon>Liliopsida</taxon>
        <taxon>Dioscoreales</taxon>
        <taxon>Dioscoreaceae</taxon>
        <taxon>Dioscorea</taxon>
    </lineage>
</organism>
<evidence type="ECO:0000313" key="1">
    <source>
        <dbReference type="EMBL" id="KAH7652298.1"/>
    </source>
</evidence>
<keyword evidence="1" id="KW-0808">Transferase</keyword>
<reference evidence="2" key="1">
    <citation type="journal article" date="2022" name="Nat. Commun.">
        <title>Chromosome evolution and the genetic basis of agronomically important traits in greater yam.</title>
        <authorList>
            <person name="Bredeson J.V."/>
            <person name="Lyons J.B."/>
            <person name="Oniyinde I.O."/>
            <person name="Okereke N.R."/>
            <person name="Kolade O."/>
            <person name="Nnabue I."/>
            <person name="Nwadili C.O."/>
            <person name="Hribova E."/>
            <person name="Parker M."/>
            <person name="Nwogha J."/>
            <person name="Shu S."/>
            <person name="Carlson J."/>
            <person name="Kariba R."/>
            <person name="Muthemba S."/>
            <person name="Knop K."/>
            <person name="Barton G.J."/>
            <person name="Sherwood A.V."/>
            <person name="Lopez-Montes A."/>
            <person name="Asiedu R."/>
            <person name="Jamnadass R."/>
            <person name="Muchugi A."/>
            <person name="Goodstein D."/>
            <person name="Egesi C.N."/>
            <person name="Featherston J."/>
            <person name="Asfaw A."/>
            <person name="Simpson G.G."/>
            <person name="Dolezel J."/>
            <person name="Hendre P.S."/>
            <person name="Van Deynze A."/>
            <person name="Kumar P.L."/>
            <person name="Obidiegwu J.E."/>
            <person name="Bhattacharjee R."/>
            <person name="Rokhsar D.S."/>
        </authorList>
    </citation>
    <scope>NUCLEOTIDE SEQUENCE [LARGE SCALE GENOMIC DNA]</scope>
    <source>
        <strain evidence="2">cv. TDa95/00328</strain>
    </source>
</reference>
<dbReference type="EC" id="2.7.7.6" evidence="1"/>
<keyword evidence="1" id="KW-0548">Nucleotidyltransferase</keyword>
<accession>A0ACB7TUG8</accession>